<dbReference type="PANTHER" id="PTHR22973">
    <property type="entry name" value="LD35087P"/>
    <property type="match status" value="1"/>
</dbReference>
<evidence type="ECO:0000313" key="4">
    <source>
        <dbReference type="Proteomes" id="UP001318040"/>
    </source>
</evidence>
<keyword evidence="1" id="KW-0007">Acetylation</keyword>
<name>A0AAJ7TLW0_PETMA</name>
<accession>A0AAJ7TLW0</accession>
<dbReference type="GO" id="GO:0000139">
    <property type="term" value="C:Golgi membrane"/>
    <property type="evidence" value="ECO:0007669"/>
    <property type="project" value="TreeGrafter"/>
</dbReference>
<gene>
    <name evidence="5" type="primary">TMED8</name>
</gene>
<feature type="compositionally biased region" description="Gly residues" evidence="2">
    <location>
        <begin position="311"/>
        <end position="320"/>
    </location>
</feature>
<dbReference type="SUPFAM" id="SSF101576">
    <property type="entry name" value="Supernatant protein factor (SPF), C-terminal domain"/>
    <property type="match status" value="1"/>
</dbReference>
<sequence>MATEGAMQMLEAATASLTVQSTDVHGPGHGNAAPDALPTLAARSEGAALEERWGIPRRELFILALRFYKGARRPGPDSTAFAANIVGDDVRLESCHSDNVGEGFPASAQDRARLQAACERAEAEGVVPGSQVESSGSRPGDTGDSAPSDDARAHFTQLLIAHCPLFVSYMLAQRSEGRSLGELHGQVDGLGKSQSEVAKVLGPDGTLMPLKKEKPAMVPPVLWTSSELRQFKTRVAQEPHGVLRIGCGEVGTVRVPTRPGASHLCWEFATDSYDLAFGLYFEWNEEPGCDVTVSVSESSDEEDEDDDEGVQGSGEGGAGPVGAAATADGGMGDVERGSSRPSEPPLDEVEPLCRRNCHELVQCGTHCYPGIGLYHLKFDNSYSLWRSKTLYYRVYYN</sequence>
<feature type="region of interest" description="Disordered" evidence="2">
    <location>
        <begin position="120"/>
        <end position="150"/>
    </location>
</feature>
<evidence type="ECO:0000256" key="2">
    <source>
        <dbReference type="SAM" id="MobiDB-lite"/>
    </source>
</evidence>
<dbReference type="Gene3D" id="2.60.120.680">
    <property type="entry name" value="GOLD domain"/>
    <property type="match status" value="1"/>
</dbReference>
<keyword evidence="4" id="KW-1185">Reference proteome</keyword>
<dbReference type="InterPro" id="IPR009038">
    <property type="entry name" value="GOLD_dom"/>
</dbReference>
<evidence type="ECO:0000259" key="3">
    <source>
        <dbReference type="Pfam" id="PF13897"/>
    </source>
</evidence>
<dbReference type="InterPro" id="IPR052269">
    <property type="entry name" value="Golgi-PI4KB_interaction"/>
</dbReference>
<dbReference type="RefSeq" id="XP_032819794.1">
    <property type="nucleotide sequence ID" value="XM_032963903.1"/>
</dbReference>
<feature type="region of interest" description="Disordered" evidence="2">
    <location>
        <begin position="292"/>
        <end position="348"/>
    </location>
</feature>
<dbReference type="Proteomes" id="UP001318040">
    <property type="component" value="Chromosome 31"/>
</dbReference>
<organism evidence="4 5">
    <name type="scientific">Petromyzon marinus</name>
    <name type="common">Sea lamprey</name>
    <dbReference type="NCBI Taxonomy" id="7757"/>
    <lineage>
        <taxon>Eukaryota</taxon>
        <taxon>Metazoa</taxon>
        <taxon>Chordata</taxon>
        <taxon>Craniata</taxon>
        <taxon>Vertebrata</taxon>
        <taxon>Cyclostomata</taxon>
        <taxon>Hyperoartia</taxon>
        <taxon>Petromyzontiformes</taxon>
        <taxon>Petromyzontidae</taxon>
        <taxon>Petromyzon</taxon>
    </lineage>
</organism>
<dbReference type="CTD" id="283578"/>
<dbReference type="Pfam" id="PF13897">
    <property type="entry name" value="GOLD_2"/>
    <property type="match status" value="1"/>
</dbReference>
<dbReference type="PANTHER" id="PTHR22973:SF12">
    <property type="entry name" value="LD35087P"/>
    <property type="match status" value="1"/>
</dbReference>
<evidence type="ECO:0000256" key="1">
    <source>
        <dbReference type="ARBA" id="ARBA00022990"/>
    </source>
</evidence>
<evidence type="ECO:0000313" key="5">
    <source>
        <dbReference type="RefSeq" id="XP_032819794.1"/>
    </source>
</evidence>
<feature type="compositionally biased region" description="Acidic residues" evidence="2">
    <location>
        <begin position="298"/>
        <end position="309"/>
    </location>
</feature>
<feature type="domain" description="GOLD" evidence="3">
    <location>
        <begin position="246"/>
        <end position="396"/>
    </location>
</feature>
<dbReference type="KEGG" id="pmrn:116947771"/>
<dbReference type="GeneID" id="116947771"/>
<proteinExistence type="predicted"/>
<dbReference type="InterPro" id="IPR036598">
    <property type="entry name" value="GOLD_dom_sf"/>
</dbReference>
<dbReference type="AlphaFoldDB" id="A0AAJ7TLW0"/>
<reference evidence="5" key="1">
    <citation type="submission" date="2025-08" db="UniProtKB">
        <authorList>
            <consortium name="RefSeq"/>
        </authorList>
    </citation>
    <scope>IDENTIFICATION</scope>
    <source>
        <tissue evidence="5">Sperm</tissue>
    </source>
</reference>
<protein>
    <submittedName>
        <fullName evidence="5">Protein TMED8 isoform X1</fullName>
    </submittedName>
</protein>